<name>A0A7H9BHV2_9NEIS</name>
<accession>A0A7H9BHV2</accession>
<keyword evidence="5" id="KW-1185">Reference proteome</keyword>
<dbReference type="PROSITE" id="PS01124">
    <property type="entry name" value="HTH_ARAC_FAMILY_2"/>
    <property type="match status" value="1"/>
</dbReference>
<evidence type="ECO:0000259" key="3">
    <source>
        <dbReference type="PROSITE" id="PS01124"/>
    </source>
</evidence>
<dbReference type="KEGG" id="chiz:HQ393_02045"/>
<dbReference type="InterPro" id="IPR052158">
    <property type="entry name" value="INH-QAR"/>
</dbReference>
<dbReference type="Pfam" id="PF01965">
    <property type="entry name" value="DJ-1_PfpI"/>
    <property type="match status" value="1"/>
</dbReference>
<dbReference type="InterPro" id="IPR009057">
    <property type="entry name" value="Homeodomain-like_sf"/>
</dbReference>
<evidence type="ECO:0000313" key="5">
    <source>
        <dbReference type="Proteomes" id="UP000509597"/>
    </source>
</evidence>
<dbReference type="SUPFAM" id="SSF46689">
    <property type="entry name" value="Homeodomain-like"/>
    <property type="match status" value="2"/>
</dbReference>
<dbReference type="Pfam" id="PF12833">
    <property type="entry name" value="HTH_18"/>
    <property type="match status" value="1"/>
</dbReference>
<reference evidence="4 5" key="1">
    <citation type="submission" date="2020-07" db="EMBL/GenBank/DDBJ databases">
        <title>Complete genome sequence of Chitinibacter sp. 2T18.</title>
        <authorList>
            <person name="Bae J.-W."/>
            <person name="Choi J.-W."/>
        </authorList>
    </citation>
    <scope>NUCLEOTIDE SEQUENCE [LARGE SCALE GENOMIC DNA]</scope>
    <source>
        <strain evidence="4 5">2T18</strain>
    </source>
</reference>
<dbReference type="Proteomes" id="UP000509597">
    <property type="component" value="Chromosome"/>
</dbReference>
<dbReference type="GO" id="GO:0003700">
    <property type="term" value="F:DNA-binding transcription factor activity"/>
    <property type="evidence" value="ECO:0007669"/>
    <property type="project" value="InterPro"/>
</dbReference>
<evidence type="ECO:0000256" key="2">
    <source>
        <dbReference type="ARBA" id="ARBA00023163"/>
    </source>
</evidence>
<sequence>MRDVYFVLSQHFMLLDLAGPAEVLQIAIEHGAPLRLHMVAAEAELVSSVGLRQHQLEALPETIPDQALVLLIGVQNSKTNLQLPAARAIVRWLQNSFDPARHQLACICSGALLAADAGLLAGRRCTTHHELIARLQSAAPNADVLENRLFVEDGPIATSAGICAGIDLALHLVARDFGAELTQVIAREMVIWLRRSGNDPQLSAWLVHRNHLHPTVHKAQDLLSQPQSRRWTLAELAAQVHVTPRTLSRLFVQYAGLSPHDYQQSLKLALAQQLLANPNLSIETVANEAGFGSARDFRRVWQARFGQLPSEGRKA</sequence>
<organism evidence="4 5">
    <name type="scientific">Chitinibacter bivalviorum</name>
    <dbReference type="NCBI Taxonomy" id="2739434"/>
    <lineage>
        <taxon>Bacteria</taxon>
        <taxon>Pseudomonadati</taxon>
        <taxon>Pseudomonadota</taxon>
        <taxon>Betaproteobacteria</taxon>
        <taxon>Neisseriales</taxon>
        <taxon>Chitinibacteraceae</taxon>
        <taxon>Chitinibacter</taxon>
    </lineage>
</organism>
<gene>
    <name evidence="4" type="ORF">HQ393_02045</name>
</gene>
<dbReference type="Gene3D" id="1.10.10.60">
    <property type="entry name" value="Homeodomain-like"/>
    <property type="match status" value="2"/>
</dbReference>
<dbReference type="AlphaFoldDB" id="A0A7H9BHV2"/>
<dbReference type="SMART" id="SM00342">
    <property type="entry name" value="HTH_ARAC"/>
    <property type="match status" value="1"/>
</dbReference>
<dbReference type="EMBL" id="CP058627">
    <property type="protein sequence ID" value="QLG87124.1"/>
    <property type="molecule type" value="Genomic_DNA"/>
</dbReference>
<dbReference type="Gene3D" id="3.40.50.880">
    <property type="match status" value="1"/>
</dbReference>
<proteinExistence type="predicted"/>
<dbReference type="RefSeq" id="WP_179357210.1">
    <property type="nucleotide sequence ID" value="NZ_CP058627.1"/>
</dbReference>
<dbReference type="PANTHER" id="PTHR43130">
    <property type="entry name" value="ARAC-FAMILY TRANSCRIPTIONAL REGULATOR"/>
    <property type="match status" value="1"/>
</dbReference>
<protein>
    <submittedName>
        <fullName evidence="4">Helix-turn-helix domain-containing protein</fullName>
    </submittedName>
</protein>
<dbReference type="InterPro" id="IPR002818">
    <property type="entry name" value="DJ-1/PfpI"/>
</dbReference>
<keyword evidence="2" id="KW-0804">Transcription</keyword>
<dbReference type="GO" id="GO:0043565">
    <property type="term" value="F:sequence-specific DNA binding"/>
    <property type="evidence" value="ECO:0007669"/>
    <property type="project" value="InterPro"/>
</dbReference>
<keyword evidence="1" id="KW-0805">Transcription regulation</keyword>
<dbReference type="SUPFAM" id="SSF52317">
    <property type="entry name" value="Class I glutamine amidotransferase-like"/>
    <property type="match status" value="1"/>
</dbReference>
<feature type="domain" description="HTH araC/xylS-type" evidence="3">
    <location>
        <begin position="217"/>
        <end position="315"/>
    </location>
</feature>
<dbReference type="InterPro" id="IPR018060">
    <property type="entry name" value="HTH_AraC"/>
</dbReference>
<dbReference type="PANTHER" id="PTHR43130:SF3">
    <property type="entry name" value="HTH-TYPE TRANSCRIPTIONAL REGULATOR RV1931C"/>
    <property type="match status" value="1"/>
</dbReference>
<evidence type="ECO:0000313" key="4">
    <source>
        <dbReference type="EMBL" id="QLG87124.1"/>
    </source>
</evidence>
<dbReference type="InterPro" id="IPR029062">
    <property type="entry name" value="Class_I_gatase-like"/>
</dbReference>
<evidence type="ECO:0000256" key="1">
    <source>
        <dbReference type="ARBA" id="ARBA00023015"/>
    </source>
</evidence>